<evidence type="ECO:0000256" key="1">
    <source>
        <dbReference type="SAM" id="Phobius"/>
    </source>
</evidence>
<feature type="transmembrane region" description="Helical" evidence="1">
    <location>
        <begin position="333"/>
        <end position="351"/>
    </location>
</feature>
<dbReference type="RefSeq" id="WP_138237152.1">
    <property type="nucleotide sequence ID" value="NZ_CP185860.1"/>
</dbReference>
<feature type="transmembrane region" description="Helical" evidence="1">
    <location>
        <begin position="92"/>
        <end position="109"/>
    </location>
</feature>
<dbReference type="InterPro" id="IPR010266">
    <property type="entry name" value="NnrS"/>
</dbReference>
<evidence type="ECO:0000313" key="2">
    <source>
        <dbReference type="EMBL" id="TLM74367.1"/>
    </source>
</evidence>
<keyword evidence="1" id="KW-1133">Transmembrane helix</keyword>
<feature type="transmembrane region" description="Helical" evidence="1">
    <location>
        <begin position="21"/>
        <end position="42"/>
    </location>
</feature>
<feature type="transmembrane region" description="Helical" evidence="1">
    <location>
        <begin position="270"/>
        <end position="294"/>
    </location>
</feature>
<feature type="transmembrane region" description="Helical" evidence="1">
    <location>
        <begin position="62"/>
        <end position="85"/>
    </location>
</feature>
<dbReference type="Proteomes" id="UP000306791">
    <property type="component" value="Unassembled WGS sequence"/>
</dbReference>
<evidence type="ECO:0000313" key="3">
    <source>
        <dbReference type="Proteomes" id="UP000306791"/>
    </source>
</evidence>
<organism evidence="2 3">
    <name type="scientific">Microbulbifer harenosus</name>
    <dbReference type="NCBI Taxonomy" id="2576840"/>
    <lineage>
        <taxon>Bacteria</taxon>
        <taxon>Pseudomonadati</taxon>
        <taxon>Pseudomonadota</taxon>
        <taxon>Gammaproteobacteria</taxon>
        <taxon>Cellvibrionales</taxon>
        <taxon>Microbulbiferaceae</taxon>
        <taxon>Microbulbifer</taxon>
    </lineage>
</organism>
<protein>
    <submittedName>
        <fullName evidence="2">NnrS family protein</fullName>
    </submittedName>
</protein>
<accession>A0ABY2UDD4</accession>
<feature type="transmembrane region" description="Helical" evidence="1">
    <location>
        <begin position="207"/>
        <end position="226"/>
    </location>
</feature>
<feature type="transmembrane region" description="Helical" evidence="1">
    <location>
        <begin position="232"/>
        <end position="250"/>
    </location>
</feature>
<name>A0ABY2UDD4_9GAMM</name>
<dbReference type="EMBL" id="VANI01000022">
    <property type="protein sequence ID" value="TLM74367.1"/>
    <property type="molecule type" value="Genomic_DNA"/>
</dbReference>
<feature type="transmembrane region" description="Helical" evidence="1">
    <location>
        <begin position="115"/>
        <end position="133"/>
    </location>
</feature>
<feature type="transmembrane region" description="Helical" evidence="1">
    <location>
        <begin position="170"/>
        <end position="195"/>
    </location>
</feature>
<sequence length="391" mass="42476">MLQITDKAKENALDPLWRMPFRPLFLGAAIWSCVALALWLLTLLGQGSAVLRVSPQWHAHEMLFGFAGAVVVGFVCTASQTWTGLRSPSGRALVGLSSCWLLARLGYLIWAVPLWLPVAAELAFFAGAAWAVGRRVIAVRQWRNLFLIPALLAFAGLSAWHALAQTQSHSVAVLALLLVTSMVLVFGGRVIPFFTARRFGETARAKWTWLEFAGHGLCIALLLAVALSLPKAWAGCAALVLGLIQILRCARWRVALIWREPMLWSLHIGYWSLVCGLLLLGVAWCGLLPVNMFLLESAAIHTMAVGGIGSVILSMICRVTLGHTGRSPMQPPSATALAFVLLLAAVLARVLLAPAMVAYWLSTALWLLGYGIFLWRYGPMLLAPRTDGQPG</sequence>
<proteinExistence type="predicted"/>
<dbReference type="Pfam" id="PF05940">
    <property type="entry name" value="NnrS"/>
    <property type="match status" value="1"/>
</dbReference>
<feature type="transmembrane region" description="Helical" evidence="1">
    <location>
        <begin position="357"/>
        <end position="375"/>
    </location>
</feature>
<keyword evidence="1" id="KW-0472">Membrane</keyword>
<keyword evidence="3" id="KW-1185">Reference proteome</keyword>
<reference evidence="2 3" key="1">
    <citation type="submission" date="2019-05" db="EMBL/GenBank/DDBJ databases">
        <title>Microbulbifer harenosus sp. nov., an alginate-degrading bacterium isolated from coastal sand.</title>
        <authorList>
            <person name="Huang H."/>
            <person name="Mo K."/>
            <person name="Bao S."/>
        </authorList>
    </citation>
    <scope>NUCLEOTIDE SEQUENCE [LARGE SCALE GENOMIC DNA]</scope>
    <source>
        <strain evidence="2 3">HB161719</strain>
    </source>
</reference>
<feature type="transmembrane region" description="Helical" evidence="1">
    <location>
        <begin position="300"/>
        <end position="321"/>
    </location>
</feature>
<gene>
    <name evidence="2" type="ORF">FDY93_18090</name>
</gene>
<comment type="caution">
    <text evidence="2">The sequence shown here is derived from an EMBL/GenBank/DDBJ whole genome shotgun (WGS) entry which is preliminary data.</text>
</comment>
<feature type="transmembrane region" description="Helical" evidence="1">
    <location>
        <begin position="145"/>
        <end position="164"/>
    </location>
</feature>
<keyword evidence="1" id="KW-0812">Transmembrane</keyword>